<dbReference type="AlphaFoldDB" id="A0A316UNQ5"/>
<evidence type="ECO:0000256" key="1">
    <source>
        <dbReference type="SAM" id="MobiDB-lite"/>
    </source>
</evidence>
<dbReference type="EMBL" id="KZ819671">
    <property type="protein sequence ID" value="PWN26584.1"/>
    <property type="molecule type" value="Genomic_DNA"/>
</dbReference>
<feature type="compositionally biased region" description="Basic and acidic residues" evidence="1">
    <location>
        <begin position="116"/>
        <end position="131"/>
    </location>
</feature>
<keyword evidence="3" id="KW-1185">Reference proteome</keyword>
<evidence type="ECO:0000313" key="3">
    <source>
        <dbReference type="Proteomes" id="UP000245884"/>
    </source>
</evidence>
<dbReference type="GeneID" id="37031409"/>
<dbReference type="Proteomes" id="UP000245884">
    <property type="component" value="Unassembled WGS sequence"/>
</dbReference>
<dbReference type="OrthoDB" id="2552411at2759"/>
<feature type="region of interest" description="Disordered" evidence="1">
    <location>
        <begin position="116"/>
        <end position="144"/>
    </location>
</feature>
<sequence length="382" mass="42236">MRRRSVRLFDVKLRETIWLRASRLRILLRLKVTLSESVLRSMTCPQHTAPPRLLSRPLSDLPHPLNVASTVIQRPTAIRRETLRRVYIGGEAAENLRKVLLLSKWIMEAAGRIAEQGKSDQGEEVKGKQAEAGHTSRSGPDGFNQLEVDAIQEPTLWHHRLEGAVEVLTVCGEAADVAAFLGGSSVVWRIARAGYTEAGHKALRARQRRGLERLALGFELVALLLQLYTLSMARKRCRRALGRIHRQSLLLTDKLADAQQAAAALASAHPRTGAPQPLISSSPHLSHLHPPQLRLHRHTSSRPSSSPVETAMQDLDSAESCFQRVRHSISQMLLETRVAACEAVFAGAELLLPNSEKEGLEAWTALLAGGAGMLKSWREEMS</sequence>
<protein>
    <submittedName>
        <fullName evidence="2">Uncharacterized protein</fullName>
    </submittedName>
</protein>
<dbReference type="RefSeq" id="XP_025361196.1">
    <property type="nucleotide sequence ID" value="XM_025509586.1"/>
</dbReference>
<proteinExistence type="predicted"/>
<evidence type="ECO:0000313" key="2">
    <source>
        <dbReference type="EMBL" id="PWN26584.1"/>
    </source>
</evidence>
<reference evidence="2 3" key="1">
    <citation type="journal article" date="2018" name="Mol. Biol. Evol.">
        <title>Broad Genomic Sampling Reveals a Smut Pathogenic Ancestry of the Fungal Clade Ustilaginomycotina.</title>
        <authorList>
            <person name="Kijpornyongpan T."/>
            <person name="Mondo S.J."/>
            <person name="Barry K."/>
            <person name="Sandor L."/>
            <person name="Lee J."/>
            <person name="Lipzen A."/>
            <person name="Pangilinan J."/>
            <person name="LaButti K."/>
            <person name="Hainaut M."/>
            <person name="Henrissat B."/>
            <person name="Grigoriev I.V."/>
            <person name="Spatafora J.W."/>
            <person name="Aime M.C."/>
        </authorList>
    </citation>
    <scope>NUCLEOTIDE SEQUENCE [LARGE SCALE GENOMIC DNA]</scope>
    <source>
        <strain evidence="2 3">MCA 5214</strain>
    </source>
</reference>
<feature type="compositionally biased region" description="Low complexity" evidence="1">
    <location>
        <begin position="275"/>
        <end position="293"/>
    </location>
</feature>
<accession>A0A316UNQ5</accession>
<feature type="region of interest" description="Disordered" evidence="1">
    <location>
        <begin position="271"/>
        <end position="312"/>
    </location>
</feature>
<name>A0A316UNQ5_9BASI</name>
<gene>
    <name evidence="2" type="ORF">BDZ90DRAFT_41836</name>
</gene>
<organism evidence="2 3">
    <name type="scientific">Jaminaea rosea</name>
    <dbReference type="NCBI Taxonomy" id="1569628"/>
    <lineage>
        <taxon>Eukaryota</taxon>
        <taxon>Fungi</taxon>
        <taxon>Dikarya</taxon>
        <taxon>Basidiomycota</taxon>
        <taxon>Ustilaginomycotina</taxon>
        <taxon>Exobasidiomycetes</taxon>
        <taxon>Microstromatales</taxon>
        <taxon>Microstromatales incertae sedis</taxon>
        <taxon>Jaminaea</taxon>
    </lineage>
</organism>